<protein>
    <submittedName>
        <fullName evidence="7">LPS export ABC transporter permease LptG</fullName>
    </submittedName>
</protein>
<feature type="transmembrane region" description="Helical" evidence="6">
    <location>
        <begin position="76"/>
        <end position="96"/>
    </location>
</feature>
<sequence length="384" mass="42180">MNRFPSVTGRHGPGKTWSVQRYIQAGATRAIGLVALALTGLFSLLEFVEQLASVGEGNYTVVDALTYVLLTAPSRLLQVLPVSMLLGCLLSLGNLARNSELTAMLSLGISERRIIGSVLWLIVPIVISLMLLMEFGIPPAQQLALEQRASALSSSPTRHADSFWAQRDRQYLNVQRFAPGDIPIGIDIYSFRIDGNMDTIIHAATAVIRPDGTWLLTDVARKSVRVMQIKTDHFATLSWHSFVSPRQIRFLMLPPGSLPPIDLYRHIWDLPPDQPATRYEQELWAQLTLPLSLVAMTIAAVPFIFGSHRDRNSGRDFASGVGVGVAFSLAEEISGRLGLLTGLSAAVAAITPAMLTIVISIYLFHRSHRSRRRRDEVSLSPPGV</sequence>
<evidence type="ECO:0000256" key="5">
    <source>
        <dbReference type="ARBA" id="ARBA00023136"/>
    </source>
</evidence>
<evidence type="ECO:0000256" key="3">
    <source>
        <dbReference type="ARBA" id="ARBA00022692"/>
    </source>
</evidence>
<dbReference type="KEGG" id="lck:HN018_00890"/>
<accession>A0A6M8HJB8</accession>
<feature type="transmembrane region" description="Helical" evidence="6">
    <location>
        <begin position="283"/>
        <end position="305"/>
    </location>
</feature>
<dbReference type="PANTHER" id="PTHR33529:SF2">
    <property type="entry name" value="LIPOPOLYSACCHARIDE EXPORT SYSTEM PERMEASE PROTEIN LPTG"/>
    <property type="match status" value="1"/>
</dbReference>
<keyword evidence="2" id="KW-1003">Cell membrane</keyword>
<dbReference type="AlphaFoldDB" id="A0A6M8HJB8"/>
<feature type="transmembrane region" description="Helical" evidence="6">
    <location>
        <begin position="117"/>
        <end position="137"/>
    </location>
</feature>
<dbReference type="InterPro" id="IPR005495">
    <property type="entry name" value="LptG/LptF_permease"/>
</dbReference>
<dbReference type="PANTHER" id="PTHR33529">
    <property type="entry name" value="SLR0882 PROTEIN-RELATED"/>
    <property type="match status" value="1"/>
</dbReference>
<dbReference type="RefSeq" id="WP_171832760.1">
    <property type="nucleotide sequence ID" value="NZ_CP053708.1"/>
</dbReference>
<evidence type="ECO:0000256" key="1">
    <source>
        <dbReference type="ARBA" id="ARBA00004651"/>
    </source>
</evidence>
<reference evidence="7 8" key="1">
    <citation type="journal article" date="2014" name="World J. Microbiol. Biotechnol.">
        <title>Biodiversity and physiological characteristics of Antarctic and Arctic lichens-associated bacteria.</title>
        <authorList>
            <person name="Lee Y.M."/>
            <person name="Kim E.H."/>
            <person name="Lee H.K."/>
            <person name="Hong S.G."/>
        </authorList>
    </citation>
    <scope>NUCLEOTIDE SEQUENCE [LARGE SCALE GENOMIC DNA]</scope>
    <source>
        <strain evidence="7 8">PAMC 26569</strain>
    </source>
</reference>
<dbReference type="EMBL" id="CP053708">
    <property type="protein sequence ID" value="QKE88798.1"/>
    <property type="molecule type" value="Genomic_DNA"/>
</dbReference>
<feature type="transmembrane region" description="Helical" evidence="6">
    <location>
        <begin position="30"/>
        <end position="48"/>
    </location>
</feature>
<name>A0A6M8HJB8_9PROT</name>
<keyword evidence="5 6" id="KW-0472">Membrane</keyword>
<organism evidence="7 8">
    <name type="scientific">Lichenicola cladoniae</name>
    <dbReference type="NCBI Taxonomy" id="1484109"/>
    <lineage>
        <taxon>Bacteria</taxon>
        <taxon>Pseudomonadati</taxon>
        <taxon>Pseudomonadota</taxon>
        <taxon>Alphaproteobacteria</taxon>
        <taxon>Acetobacterales</taxon>
        <taxon>Acetobacteraceae</taxon>
        <taxon>Lichenicola</taxon>
    </lineage>
</organism>
<feature type="transmembrane region" description="Helical" evidence="6">
    <location>
        <begin position="317"/>
        <end position="337"/>
    </location>
</feature>
<keyword evidence="8" id="KW-1185">Reference proteome</keyword>
<feature type="transmembrane region" description="Helical" evidence="6">
    <location>
        <begin position="343"/>
        <end position="364"/>
    </location>
</feature>
<evidence type="ECO:0000313" key="8">
    <source>
        <dbReference type="Proteomes" id="UP000500767"/>
    </source>
</evidence>
<evidence type="ECO:0000256" key="4">
    <source>
        <dbReference type="ARBA" id="ARBA00022989"/>
    </source>
</evidence>
<evidence type="ECO:0000313" key="7">
    <source>
        <dbReference type="EMBL" id="QKE88798.1"/>
    </source>
</evidence>
<dbReference type="GO" id="GO:0055085">
    <property type="term" value="P:transmembrane transport"/>
    <property type="evidence" value="ECO:0007669"/>
    <property type="project" value="InterPro"/>
</dbReference>
<evidence type="ECO:0000256" key="6">
    <source>
        <dbReference type="SAM" id="Phobius"/>
    </source>
</evidence>
<dbReference type="NCBIfam" id="TIGR04408">
    <property type="entry name" value="LptG_lptG"/>
    <property type="match status" value="1"/>
</dbReference>
<dbReference type="GO" id="GO:0043190">
    <property type="term" value="C:ATP-binding cassette (ABC) transporter complex"/>
    <property type="evidence" value="ECO:0007669"/>
    <property type="project" value="InterPro"/>
</dbReference>
<dbReference type="Proteomes" id="UP000500767">
    <property type="component" value="Chromosome"/>
</dbReference>
<evidence type="ECO:0000256" key="2">
    <source>
        <dbReference type="ARBA" id="ARBA00022475"/>
    </source>
</evidence>
<dbReference type="GO" id="GO:0015920">
    <property type="term" value="P:lipopolysaccharide transport"/>
    <property type="evidence" value="ECO:0007669"/>
    <property type="project" value="TreeGrafter"/>
</dbReference>
<keyword evidence="3 6" id="KW-0812">Transmembrane</keyword>
<keyword evidence="4 6" id="KW-1133">Transmembrane helix</keyword>
<dbReference type="InterPro" id="IPR030923">
    <property type="entry name" value="LptG"/>
</dbReference>
<dbReference type="Pfam" id="PF03739">
    <property type="entry name" value="LptF_LptG"/>
    <property type="match status" value="1"/>
</dbReference>
<gene>
    <name evidence="7" type="primary">lptG</name>
    <name evidence="7" type="ORF">HN018_00890</name>
</gene>
<comment type="subcellular location">
    <subcellularLocation>
        <location evidence="1">Cell membrane</location>
        <topology evidence="1">Multi-pass membrane protein</topology>
    </subcellularLocation>
</comment>
<proteinExistence type="predicted"/>